<dbReference type="InterPro" id="IPR052353">
    <property type="entry name" value="Benzoxazolinone_Detox_Enz"/>
</dbReference>
<dbReference type="PANTHER" id="PTHR30212">
    <property type="entry name" value="PROTEIN YIIM"/>
    <property type="match status" value="1"/>
</dbReference>
<dbReference type="GO" id="GO:0030170">
    <property type="term" value="F:pyridoxal phosphate binding"/>
    <property type="evidence" value="ECO:0007669"/>
    <property type="project" value="InterPro"/>
</dbReference>
<keyword evidence="3" id="KW-1185">Reference proteome</keyword>
<dbReference type="OrthoDB" id="9786134at2"/>
<sequence length="205" mass="21321">MPFLAAICTGQAREVAAKSGLTGIDKQPVEGPVGIGPEGVAGDTIVDRANHGGAEQAVYAYCAPDAAFWAERLGRDIAPGTFGENLHLGGIESADFAVGDELWIGPVRLQVTSPRIPCATLAARMDDPGFVRAFHRAGRPGPYFRVLAGGTVAAGQAVRFVPFDGPRLPIAEMAGLPAPERIAPALRARLLSLPIHAKLRAALAA</sequence>
<reference evidence="2 3" key="1">
    <citation type="submission" date="2016-11" db="EMBL/GenBank/DDBJ databases">
        <authorList>
            <person name="Jaros S."/>
            <person name="Januszkiewicz K."/>
            <person name="Wedrychowicz H."/>
        </authorList>
    </citation>
    <scope>NUCLEOTIDE SEQUENCE [LARGE SCALE GENOMIC DNA]</scope>
    <source>
        <strain evidence="2 3">DSM 100565</strain>
    </source>
</reference>
<evidence type="ECO:0000313" key="2">
    <source>
        <dbReference type="EMBL" id="SHI89045.1"/>
    </source>
</evidence>
<dbReference type="PANTHER" id="PTHR30212:SF2">
    <property type="entry name" value="PROTEIN YIIM"/>
    <property type="match status" value="1"/>
</dbReference>
<feature type="domain" description="MOSC" evidence="1">
    <location>
        <begin position="27"/>
        <end position="161"/>
    </location>
</feature>
<protein>
    <submittedName>
        <fullName evidence="2">MOSC domain-containing protein YiiM</fullName>
    </submittedName>
</protein>
<dbReference type="PROSITE" id="PS51340">
    <property type="entry name" value="MOSC"/>
    <property type="match status" value="1"/>
</dbReference>
<evidence type="ECO:0000313" key="3">
    <source>
        <dbReference type="Proteomes" id="UP000184292"/>
    </source>
</evidence>
<gene>
    <name evidence="2" type="ORF">SAMN05444417_2179</name>
</gene>
<dbReference type="Pfam" id="PF03473">
    <property type="entry name" value="MOSC"/>
    <property type="match status" value="1"/>
</dbReference>
<dbReference type="GO" id="GO:0003824">
    <property type="term" value="F:catalytic activity"/>
    <property type="evidence" value="ECO:0007669"/>
    <property type="project" value="InterPro"/>
</dbReference>
<dbReference type="EMBL" id="FQYO01000003">
    <property type="protein sequence ID" value="SHI89045.1"/>
    <property type="molecule type" value="Genomic_DNA"/>
</dbReference>
<accession>A0A1M6EU78</accession>
<dbReference type="Gene3D" id="2.40.33.20">
    <property type="entry name" value="PK beta-barrel domain-like"/>
    <property type="match status" value="1"/>
</dbReference>
<organism evidence="2 3">
    <name type="scientific">Wenxinia saemankumensis</name>
    <dbReference type="NCBI Taxonomy" id="1447782"/>
    <lineage>
        <taxon>Bacteria</taxon>
        <taxon>Pseudomonadati</taxon>
        <taxon>Pseudomonadota</taxon>
        <taxon>Alphaproteobacteria</taxon>
        <taxon>Rhodobacterales</taxon>
        <taxon>Roseobacteraceae</taxon>
        <taxon>Wenxinia</taxon>
    </lineage>
</organism>
<dbReference type="SUPFAM" id="SSF50800">
    <property type="entry name" value="PK beta-barrel domain-like"/>
    <property type="match status" value="1"/>
</dbReference>
<dbReference type="InterPro" id="IPR005302">
    <property type="entry name" value="MoCF_Sase_C"/>
</dbReference>
<evidence type="ECO:0000259" key="1">
    <source>
        <dbReference type="PROSITE" id="PS51340"/>
    </source>
</evidence>
<dbReference type="AlphaFoldDB" id="A0A1M6EU78"/>
<dbReference type="STRING" id="1447782.SAMN05444417_2179"/>
<dbReference type="Proteomes" id="UP000184292">
    <property type="component" value="Unassembled WGS sequence"/>
</dbReference>
<proteinExistence type="predicted"/>
<name>A0A1M6EU78_9RHOB</name>
<dbReference type="GO" id="GO:0030151">
    <property type="term" value="F:molybdenum ion binding"/>
    <property type="evidence" value="ECO:0007669"/>
    <property type="project" value="InterPro"/>
</dbReference>
<dbReference type="InterPro" id="IPR011037">
    <property type="entry name" value="Pyrv_Knase-like_insert_dom_sf"/>
</dbReference>